<dbReference type="Proteomes" id="UP000467841">
    <property type="component" value="Unassembled WGS sequence"/>
</dbReference>
<evidence type="ECO:0000256" key="1">
    <source>
        <dbReference type="SAM" id="MobiDB-lite"/>
    </source>
</evidence>
<evidence type="ECO:0000313" key="3">
    <source>
        <dbReference type="EMBL" id="CAA7060367.1"/>
    </source>
</evidence>
<dbReference type="InterPro" id="IPR024768">
    <property type="entry name" value="Marf1"/>
</dbReference>
<feature type="domain" description="NYN" evidence="2">
    <location>
        <begin position="15"/>
        <end position="134"/>
    </location>
</feature>
<dbReference type="OrthoDB" id="1102518at2759"/>
<dbReference type="PANTHER" id="PTHR14379">
    <property type="entry name" value="LIMKAIN B LKAP"/>
    <property type="match status" value="1"/>
</dbReference>
<name>A0A6D2L763_9BRAS</name>
<feature type="region of interest" description="Disordered" evidence="1">
    <location>
        <begin position="224"/>
        <end position="255"/>
    </location>
</feature>
<dbReference type="AlphaFoldDB" id="A0A6D2L763"/>
<keyword evidence="4" id="KW-1185">Reference proteome</keyword>
<gene>
    <name evidence="3" type="ORF">MERR_LOCUS47603</name>
</gene>
<dbReference type="EMBL" id="CACVBM020001829">
    <property type="protein sequence ID" value="CAA7060367.1"/>
    <property type="molecule type" value="Genomic_DNA"/>
</dbReference>
<dbReference type="GO" id="GO:0010468">
    <property type="term" value="P:regulation of gene expression"/>
    <property type="evidence" value="ECO:0007669"/>
    <property type="project" value="InterPro"/>
</dbReference>
<protein>
    <recommendedName>
        <fullName evidence="2">NYN domain-containing protein</fullName>
    </recommendedName>
</protein>
<comment type="caution">
    <text evidence="3">The sequence shown here is derived from an EMBL/GenBank/DDBJ whole genome shotgun (WGS) entry which is preliminary data.</text>
</comment>
<evidence type="ECO:0000313" key="4">
    <source>
        <dbReference type="Proteomes" id="UP000467841"/>
    </source>
</evidence>
<dbReference type="CDD" id="cd10910">
    <property type="entry name" value="PIN_limkain_b1_N_like"/>
    <property type="match status" value="1"/>
</dbReference>
<dbReference type="PANTHER" id="PTHR14379:SF22">
    <property type="entry name" value="ENDONUCLEASE OR GLYCOSYL HYDROLASE"/>
    <property type="match status" value="1"/>
</dbReference>
<evidence type="ECO:0000259" key="2">
    <source>
        <dbReference type="Pfam" id="PF01936"/>
    </source>
</evidence>
<dbReference type="Pfam" id="PF01936">
    <property type="entry name" value="NYN"/>
    <property type="match status" value="1"/>
</dbReference>
<dbReference type="GO" id="GO:0004540">
    <property type="term" value="F:RNA nuclease activity"/>
    <property type="evidence" value="ECO:0007669"/>
    <property type="project" value="InterPro"/>
</dbReference>
<proteinExistence type="predicted"/>
<accession>A0A6D2L763</accession>
<reference evidence="3" key="1">
    <citation type="submission" date="2020-01" db="EMBL/GenBank/DDBJ databases">
        <authorList>
            <person name="Mishra B."/>
        </authorList>
    </citation>
    <scope>NUCLEOTIDE SEQUENCE [LARGE SCALE GENOMIC DNA]</scope>
</reference>
<dbReference type="GO" id="GO:0005777">
    <property type="term" value="C:peroxisome"/>
    <property type="evidence" value="ECO:0007669"/>
    <property type="project" value="InterPro"/>
</dbReference>
<dbReference type="InterPro" id="IPR021139">
    <property type="entry name" value="NYN"/>
</dbReference>
<sequence length="255" mass="27959">MENKAATGRYVTSQTSVWWDIDSCPVPAGYDASLVGPSIHLALEKLGYRGPITITAVGKLKRTSEDVMRAISPTGITVKYGGLGCRSTCAELFSWQLANPAPATIMFISSPSVLKSLSHRLRSVPKEYNMLLAYGSSLPEKDPKLVTCAEWLWESLLKEAMCSDGKLEAKRQILMEEKRSKSLKPFNCTLCYSAWRSVEAFTTHLQGLDHEVMIMKQLASQGQHEQGTELELGASSNGGNGGVEIETGEQKQQLD</sequence>
<organism evidence="3 4">
    <name type="scientific">Microthlaspi erraticum</name>
    <dbReference type="NCBI Taxonomy" id="1685480"/>
    <lineage>
        <taxon>Eukaryota</taxon>
        <taxon>Viridiplantae</taxon>
        <taxon>Streptophyta</taxon>
        <taxon>Embryophyta</taxon>
        <taxon>Tracheophyta</taxon>
        <taxon>Spermatophyta</taxon>
        <taxon>Magnoliopsida</taxon>
        <taxon>eudicotyledons</taxon>
        <taxon>Gunneridae</taxon>
        <taxon>Pentapetalae</taxon>
        <taxon>rosids</taxon>
        <taxon>malvids</taxon>
        <taxon>Brassicales</taxon>
        <taxon>Brassicaceae</taxon>
        <taxon>Coluteocarpeae</taxon>
        <taxon>Microthlaspi</taxon>
    </lineage>
</organism>